<protein>
    <submittedName>
        <fullName evidence="1">Uncharacterized protein</fullName>
    </submittedName>
</protein>
<gene>
    <name evidence="1" type="ORF">ACFONL_11490</name>
</gene>
<name>A0ABV7UHK9_9HYPH</name>
<dbReference type="RefSeq" id="WP_191320785.1">
    <property type="nucleotide sequence ID" value="NZ_BNCG01000025.1"/>
</dbReference>
<sequence>MTLLLKFVDRRLEITVHEETLIFDAEESSIIHAAFEALDPHDVYDDPHFALHMERTRPSSDYVRINGRRITRASAQKLEEALTRLRPFIIDERYQLVVLTIETMH</sequence>
<dbReference type="Proteomes" id="UP001595704">
    <property type="component" value="Unassembled WGS sequence"/>
</dbReference>
<keyword evidence="2" id="KW-1185">Reference proteome</keyword>
<accession>A0ABV7UHK9</accession>
<comment type="caution">
    <text evidence="1">The sequence shown here is derived from an EMBL/GenBank/DDBJ whole genome shotgun (WGS) entry which is preliminary data.</text>
</comment>
<evidence type="ECO:0000313" key="2">
    <source>
        <dbReference type="Proteomes" id="UP001595704"/>
    </source>
</evidence>
<reference evidence="2" key="1">
    <citation type="journal article" date="2019" name="Int. J. Syst. Evol. Microbiol.">
        <title>The Global Catalogue of Microorganisms (GCM) 10K type strain sequencing project: providing services to taxonomists for standard genome sequencing and annotation.</title>
        <authorList>
            <consortium name="The Broad Institute Genomics Platform"/>
            <consortium name="The Broad Institute Genome Sequencing Center for Infectious Disease"/>
            <person name="Wu L."/>
            <person name="Ma J."/>
        </authorList>
    </citation>
    <scope>NUCLEOTIDE SEQUENCE [LARGE SCALE GENOMIC DNA]</scope>
    <source>
        <strain evidence="2">KCTC 42282</strain>
    </source>
</reference>
<dbReference type="EMBL" id="JBHRYC010000055">
    <property type="protein sequence ID" value="MFC3637987.1"/>
    <property type="molecule type" value="Genomic_DNA"/>
</dbReference>
<proteinExistence type="predicted"/>
<evidence type="ECO:0000313" key="1">
    <source>
        <dbReference type="EMBL" id="MFC3637987.1"/>
    </source>
</evidence>
<organism evidence="1 2">
    <name type="scientific">Camelimonas fluminis</name>
    <dbReference type="NCBI Taxonomy" id="1576911"/>
    <lineage>
        <taxon>Bacteria</taxon>
        <taxon>Pseudomonadati</taxon>
        <taxon>Pseudomonadota</taxon>
        <taxon>Alphaproteobacteria</taxon>
        <taxon>Hyphomicrobiales</taxon>
        <taxon>Chelatococcaceae</taxon>
        <taxon>Camelimonas</taxon>
    </lineage>
</organism>